<evidence type="ECO:0000259" key="1">
    <source>
        <dbReference type="Pfam" id="PF13471"/>
    </source>
</evidence>
<evidence type="ECO:0000313" key="2">
    <source>
        <dbReference type="EMBL" id="GAA4223600.1"/>
    </source>
</evidence>
<proteinExistence type="predicted"/>
<dbReference type="InterPro" id="IPR032708">
    <property type="entry name" value="McjB_C"/>
</dbReference>
<dbReference type="NCBIfam" id="NF033537">
    <property type="entry name" value="lasso_biosyn_B2"/>
    <property type="match status" value="1"/>
</dbReference>
<reference evidence="3" key="1">
    <citation type="journal article" date="2019" name="Int. J. Syst. Evol. Microbiol.">
        <title>The Global Catalogue of Microorganisms (GCM) 10K type strain sequencing project: providing services to taxonomists for standard genome sequencing and annotation.</title>
        <authorList>
            <consortium name="The Broad Institute Genomics Platform"/>
            <consortium name="The Broad Institute Genome Sequencing Center for Infectious Disease"/>
            <person name="Wu L."/>
            <person name="Ma J."/>
        </authorList>
    </citation>
    <scope>NUCLEOTIDE SEQUENCE [LARGE SCALE GENOMIC DNA]</scope>
    <source>
        <strain evidence="3">JCM 17440</strain>
    </source>
</reference>
<dbReference type="Pfam" id="PF13471">
    <property type="entry name" value="Transglut_core3"/>
    <property type="match status" value="1"/>
</dbReference>
<sequence>MNLPRHITVPKYVRTVNVGPTTVIVNYRNGRVETLIGPAAQWWTEATASGYAYVPGILDRQHAQELHDQLLKAGLIVPVRRHRPGHEIANGPRWVPSWGTQEIPAGRTDSVRVPLNATMSAAVALAVVLGVLRAGRGHRRMARLLHLLSRAARRGDVPATVAQVHQAIRSVRRVGLVVPGRVACLEESAAVVVLLAVSHRRVTWCHGAAADPVRLHAWVETDDGHRVAEPPSTARFAVLLTIPERTNGGESDHRTR</sequence>
<protein>
    <recommendedName>
        <fullName evidence="1">Microcin J25-processing protein McjB C-terminal domain-containing protein</fullName>
    </recommendedName>
</protein>
<name>A0ABP8BS67_9ACTN</name>
<evidence type="ECO:0000313" key="3">
    <source>
        <dbReference type="Proteomes" id="UP001501710"/>
    </source>
</evidence>
<comment type="caution">
    <text evidence="2">The sequence shown here is derived from an EMBL/GenBank/DDBJ whole genome shotgun (WGS) entry which is preliminary data.</text>
</comment>
<accession>A0ABP8BS67</accession>
<keyword evidence="3" id="KW-1185">Reference proteome</keyword>
<feature type="domain" description="Microcin J25-processing protein McjB C-terminal" evidence="1">
    <location>
        <begin position="132"/>
        <end position="241"/>
    </location>
</feature>
<dbReference type="EMBL" id="BAABAS010000001">
    <property type="protein sequence ID" value="GAA4223600.1"/>
    <property type="molecule type" value="Genomic_DNA"/>
</dbReference>
<dbReference type="RefSeq" id="WP_344887732.1">
    <property type="nucleotide sequence ID" value="NZ_BAABAS010000001.1"/>
</dbReference>
<dbReference type="InterPro" id="IPR053521">
    <property type="entry name" value="McjB-like"/>
</dbReference>
<organism evidence="2 3">
    <name type="scientific">Actinomadura meridiana</name>
    <dbReference type="NCBI Taxonomy" id="559626"/>
    <lineage>
        <taxon>Bacteria</taxon>
        <taxon>Bacillati</taxon>
        <taxon>Actinomycetota</taxon>
        <taxon>Actinomycetes</taxon>
        <taxon>Streptosporangiales</taxon>
        <taxon>Thermomonosporaceae</taxon>
        <taxon>Actinomadura</taxon>
    </lineage>
</organism>
<gene>
    <name evidence="2" type="ORF">GCM10022254_01050</name>
</gene>
<dbReference type="Proteomes" id="UP001501710">
    <property type="component" value="Unassembled WGS sequence"/>
</dbReference>